<dbReference type="PANTHER" id="PTHR33307:SF6">
    <property type="entry name" value="ALPHA-RHAMNOSIDASE (EUROFUNG)-RELATED"/>
    <property type="match status" value="1"/>
</dbReference>
<dbReference type="EC" id="3.2.1.40" evidence="2"/>
<feature type="domain" description="Alpha-L-rhamnosidase six-hairpin glycosidase" evidence="7">
    <location>
        <begin position="423"/>
        <end position="769"/>
    </location>
</feature>
<dbReference type="InterPro" id="IPR013783">
    <property type="entry name" value="Ig-like_fold"/>
</dbReference>
<name>A0A1Y2B8C5_9TREE</name>
<evidence type="ECO:0000259" key="7">
    <source>
        <dbReference type="Pfam" id="PF17389"/>
    </source>
</evidence>
<dbReference type="InParanoid" id="A0A1Y2B8C5"/>
<keyword evidence="10" id="KW-1185">Reference proteome</keyword>
<dbReference type="GO" id="GO:0005975">
    <property type="term" value="P:carbohydrate metabolic process"/>
    <property type="evidence" value="ECO:0007669"/>
    <property type="project" value="InterPro"/>
</dbReference>
<reference evidence="9 10" key="1">
    <citation type="submission" date="2016-07" db="EMBL/GenBank/DDBJ databases">
        <title>Pervasive Adenine N6-methylation of Active Genes in Fungi.</title>
        <authorList>
            <consortium name="DOE Joint Genome Institute"/>
            <person name="Mondo S.J."/>
            <person name="Dannebaum R.O."/>
            <person name="Kuo R.C."/>
            <person name="Labutti K."/>
            <person name="Haridas S."/>
            <person name="Kuo A."/>
            <person name="Salamov A."/>
            <person name="Ahrendt S.R."/>
            <person name="Lipzen A."/>
            <person name="Sullivan W."/>
            <person name="Andreopoulos W.B."/>
            <person name="Clum A."/>
            <person name="Lindquist E."/>
            <person name="Daum C."/>
            <person name="Ramamoorthy G.K."/>
            <person name="Gryganskyi A."/>
            <person name="Culley D."/>
            <person name="Magnuson J.K."/>
            <person name="James T.Y."/>
            <person name="O'Malley M.A."/>
            <person name="Stajich J.E."/>
            <person name="Spatafora J.W."/>
            <person name="Visel A."/>
            <person name="Grigoriev I.V."/>
        </authorList>
    </citation>
    <scope>NUCLEOTIDE SEQUENCE [LARGE SCALE GENOMIC DNA]</scope>
    <source>
        <strain evidence="9 10">68-887.2</strain>
    </source>
</reference>
<protein>
    <recommendedName>
        <fullName evidence="2">alpha-L-rhamnosidase</fullName>
        <ecNumber evidence="2">3.2.1.40</ecNumber>
    </recommendedName>
</protein>
<organism evidence="9 10">
    <name type="scientific">Naematelia encephala</name>
    <dbReference type="NCBI Taxonomy" id="71784"/>
    <lineage>
        <taxon>Eukaryota</taxon>
        <taxon>Fungi</taxon>
        <taxon>Dikarya</taxon>
        <taxon>Basidiomycota</taxon>
        <taxon>Agaricomycotina</taxon>
        <taxon>Tremellomycetes</taxon>
        <taxon>Tremellales</taxon>
        <taxon>Naemateliaceae</taxon>
        <taxon>Naematelia</taxon>
    </lineage>
</organism>
<dbReference type="Pfam" id="PF08531">
    <property type="entry name" value="Bac_rhamnosid_N"/>
    <property type="match status" value="1"/>
</dbReference>
<dbReference type="Gene3D" id="2.60.420.10">
    <property type="entry name" value="Maltose phosphorylase, domain 3"/>
    <property type="match status" value="1"/>
</dbReference>
<accession>A0A1Y2B8C5</accession>
<evidence type="ECO:0000256" key="1">
    <source>
        <dbReference type="ARBA" id="ARBA00001445"/>
    </source>
</evidence>
<dbReference type="Pfam" id="PF17389">
    <property type="entry name" value="Bac_rhamnosid6H"/>
    <property type="match status" value="1"/>
</dbReference>
<keyword evidence="3" id="KW-0378">Hydrolase</keyword>
<dbReference type="Gene3D" id="2.60.40.10">
    <property type="entry name" value="Immunoglobulins"/>
    <property type="match status" value="1"/>
</dbReference>
<dbReference type="InterPro" id="IPR008928">
    <property type="entry name" value="6-hairpin_glycosidase_sf"/>
</dbReference>
<dbReference type="SUPFAM" id="SSF48208">
    <property type="entry name" value="Six-hairpin glycosidases"/>
    <property type="match status" value="1"/>
</dbReference>
<dbReference type="Proteomes" id="UP000193986">
    <property type="component" value="Unassembled WGS sequence"/>
</dbReference>
<dbReference type="PANTHER" id="PTHR33307">
    <property type="entry name" value="ALPHA-RHAMNOSIDASE (EUROFUNG)"/>
    <property type="match status" value="1"/>
</dbReference>
<evidence type="ECO:0000259" key="6">
    <source>
        <dbReference type="Pfam" id="PF08531"/>
    </source>
</evidence>
<sequence>MAPPRISKLTFGRNSSPIGIGQSRPTLSWRYEQDDSTEPNWTQKGYELSFSRSGGNPTTYQIDSGENIEIPWPKDEPPLSSRERVEVKIRAKGETGWTEWYRETVEAALLDESDWVASTIAPDVKPPSNLTKRPFYVQNTFTLDSVKGDGRIYATALGVYEISINGVTIGDHVLAPGWQSYKHRLHYQTYSIPEGVLVQGNNSIEVIVGEGWYSGRLTWLEVCRNLWGEEIGVMIQVEVGGKPVATSGNGWEWSYGALLASELYDGETYDVDIGKPNQWQATKTISLPTGTTLIAPEAPPIRRIEMLKPKERLTSPSRKTILDFGQNLVGWVKVHNVPAKAKMNECITLRFAEVLDKGELGVRPLRSAKATDKIFLGDQGLKEWEPKFTTHGFRYCEVTGPASLLDGYEDNFTAVVVHSDIQRIGDFECSHAMINQLHRNVVWGLKGNFVGLPTDCPQRDERLGWTGDLQAFAPTASFLYDTSGFLANWLHDLSEEQLKDNQGVVPLVVPNALKRSEEKPLPQAVWGDVCVITPKDLYLAYGSKEILREMWNSMTIWLDKGIPRGENGLWHNPRNGLDPRAPPDDPGAAMTDQYLVADAYLVAISITIAKIAETLGLQDEVKKYTDEHRRLRKAFQDEYLASSGRLSSDTQTAYCLAFQFELLDSSHLQGAAERLLRLVTRDNFRIATGFAGTPGILHALTQAGHLQVAYRMLQEKGCPSWLYPVTMQATTIWERWDSLLPDGSINPGEMTSFNHYALGAVANFLHTTVGGLRPLDPGYRKFIVQPRPGGTITNASVHTITPSGRAAVSWTLKDGVLKVQIEVPPNTTALLRLGREEESVGSGKHSREIKYRAEGVWPPPRYQTPFAVPELAGTDTLAE</sequence>
<feature type="region of interest" description="Disordered" evidence="4">
    <location>
        <begin position="1"/>
        <end position="42"/>
    </location>
</feature>
<dbReference type="InterPro" id="IPR035396">
    <property type="entry name" value="Bac_rhamnosid6H"/>
</dbReference>
<evidence type="ECO:0000256" key="3">
    <source>
        <dbReference type="ARBA" id="ARBA00022801"/>
    </source>
</evidence>
<comment type="catalytic activity">
    <reaction evidence="1">
        <text>Hydrolysis of terminal non-reducing alpha-L-rhamnose residues in alpha-L-rhamnosides.</text>
        <dbReference type="EC" id="3.2.1.40"/>
    </reaction>
</comment>
<feature type="domain" description="Bacterial alpha-L-rhamnosidase N-terminal" evidence="6">
    <location>
        <begin position="150"/>
        <end position="304"/>
    </location>
</feature>
<evidence type="ECO:0000256" key="2">
    <source>
        <dbReference type="ARBA" id="ARBA00012652"/>
    </source>
</evidence>
<dbReference type="Gene3D" id="2.60.120.260">
    <property type="entry name" value="Galactose-binding domain-like"/>
    <property type="match status" value="2"/>
</dbReference>
<dbReference type="Pfam" id="PF17390">
    <property type="entry name" value="Bac_rhamnosid_C"/>
    <property type="match status" value="1"/>
</dbReference>
<evidence type="ECO:0000259" key="5">
    <source>
        <dbReference type="Pfam" id="PF05592"/>
    </source>
</evidence>
<dbReference type="InterPro" id="IPR013737">
    <property type="entry name" value="Bac_rhamnosid_N"/>
</dbReference>
<dbReference type="AlphaFoldDB" id="A0A1Y2B8C5"/>
<evidence type="ECO:0000259" key="8">
    <source>
        <dbReference type="Pfam" id="PF17390"/>
    </source>
</evidence>
<dbReference type="OrthoDB" id="10036721at2759"/>
<feature type="domain" description="Alpha-L-rhamnosidase C-terminal" evidence="8">
    <location>
        <begin position="771"/>
        <end position="846"/>
    </location>
</feature>
<evidence type="ECO:0000313" key="10">
    <source>
        <dbReference type="Proteomes" id="UP000193986"/>
    </source>
</evidence>
<dbReference type="InterPro" id="IPR016007">
    <property type="entry name" value="Alpha_rhamnosid"/>
</dbReference>
<gene>
    <name evidence="9" type="ORF">BCR39DRAFT_494257</name>
</gene>
<comment type="caution">
    <text evidence="9">The sequence shown here is derived from an EMBL/GenBank/DDBJ whole genome shotgun (WGS) entry which is preliminary data.</text>
</comment>
<dbReference type="EMBL" id="MCFC01000017">
    <property type="protein sequence ID" value="ORY31053.1"/>
    <property type="molecule type" value="Genomic_DNA"/>
</dbReference>
<dbReference type="GO" id="GO:0030596">
    <property type="term" value="F:alpha-L-rhamnosidase activity"/>
    <property type="evidence" value="ECO:0007669"/>
    <property type="project" value="UniProtKB-EC"/>
</dbReference>
<dbReference type="InterPro" id="IPR035398">
    <property type="entry name" value="Bac_rhamnosid_C"/>
</dbReference>
<evidence type="ECO:0000313" key="9">
    <source>
        <dbReference type="EMBL" id="ORY31053.1"/>
    </source>
</evidence>
<proteinExistence type="predicted"/>
<feature type="domain" description="Alpha-L-rhamnosidase concanavalin-like" evidence="5">
    <location>
        <begin position="316"/>
        <end position="418"/>
    </location>
</feature>
<dbReference type="STRING" id="71784.A0A1Y2B8C5"/>
<evidence type="ECO:0000256" key="4">
    <source>
        <dbReference type="SAM" id="MobiDB-lite"/>
    </source>
</evidence>
<dbReference type="Pfam" id="PF05592">
    <property type="entry name" value="Bac_rhamnosid"/>
    <property type="match status" value="1"/>
</dbReference>
<dbReference type="Pfam" id="PF25788">
    <property type="entry name" value="Ig_Rha78A_N"/>
    <property type="match status" value="1"/>
</dbReference>
<dbReference type="InterPro" id="IPR012341">
    <property type="entry name" value="6hp_glycosidase-like_sf"/>
</dbReference>
<dbReference type="InterPro" id="IPR008902">
    <property type="entry name" value="Rhamnosid_concanavalin"/>
</dbReference>
<dbReference type="Gene3D" id="1.50.10.10">
    <property type="match status" value="1"/>
</dbReference>